<dbReference type="InterPro" id="IPR051050">
    <property type="entry name" value="Lipid_II_flippase_MurJ/MviN"/>
</dbReference>
<keyword evidence="5" id="KW-0573">Peptidoglycan synthesis</keyword>
<protein>
    <submittedName>
        <fullName evidence="9">Murein biosynthesis integral membrane protein MurJ</fullName>
    </submittedName>
</protein>
<dbReference type="Proteomes" id="UP000533476">
    <property type="component" value="Unassembled WGS sequence"/>
</dbReference>
<keyword evidence="6 8" id="KW-1133">Transmembrane helix</keyword>
<feature type="transmembrane region" description="Helical" evidence="8">
    <location>
        <begin position="104"/>
        <end position="130"/>
    </location>
</feature>
<dbReference type="CDD" id="cd13123">
    <property type="entry name" value="MATE_MurJ_like"/>
    <property type="match status" value="1"/>
</dbReference>
<dbReference type="PANTHER" id="PTHR47019">
    <property type="entry name" value="LIPID II FLIPPASE MURJ"/>
    <property type="match status" value="1"/>
</dbReference>
<evidence type="ECO:0000256" key="5">
    <source>
        <dbReference type="ARBA" id="ARBA00022984"/>
    </source>
</evidence>
<feature type="transmembrane region" description="Helical" evidence="8">
    <location>
        <begin position="193"/>
        <end position="216"/>
    </location>
</feature>
<proteinExistence type="predicted"/>
<accession>A0A7Y0Q4F9</accession>
<dbReference type="PANTHER" id="PTHR47019:SF1">
    <property type="entry name" value="LIPID II FLIPPASE MURJ"/>
    <property type="match status" value="1"/>
</dbReference>
<dbReference type="EMBL" id="JABBVZ010000126">
    <property type="protein sequence ID" value="NMP24587.1"/>
    <property type="molecule type" value="Genomic_DNA"/>
</dbReference>
<dbReference type="PRINTS" id="PR01806">
    <property type="entry name" value="VIRFACTRMVIN"/>
</dbReference>
<comment type="subcellular location">
    <subcellularLocation>
        <location evidence="1">Cell membrane</location>
        <topology evidence="1">Multi-pass membrane protein</topology>
    </subcellularLocation>
</comment>
<keyword evidence="7 8" id="KW-0472">Membrane</keyword>
<feature type="transmembrane region" description="Helical" evidence="8">
    <location>
        <begin position="366"/>
        <end position="387"/>
    </location>
</feature>
<keyword evidence="2" id="KW-1003">Cell membrane</keyword>
<dbReference type="GO" id="GO:0009252">
    <property type="term" value="P:peptidoglycan biosynthetic process"/>
    <property type="evidence" value="ECO:0007669"/>
    <property type="project" value="UniProtKB-KW"/>
</dbReference>
<feature type="transmembrane region" description="Helical" evidence="8">
    <location>
        <begin position="16"/>
        <end position="36"/>
    </location>
</feature>
<organism evidence="9 10">
    <name type="scientific">Sulfobacillus harzensis</name>
    <dbReference type="NCBI Taxonomy" id="2729629"/>
    <lineage>
        <taxon>Bacteria</taxon>
        <taxon>Bacillati</taxon>
        <taxon>Bacillota</taxon>
        <taxon>Clostridia</taxon>
        <taxon>Eubacteriales</taxon>
        <taxon>Clostridiales Family XVII. Incertae Sedis</taxon>
        <taxon>Sulfobacillus</taxon>
    </lineage>
</organism>
<comment type="caution">
    <text evidence="9">The sequence shown here is derived from an EMBL/GenBank/DDBJ whole genome shotgun (WGS) entry which is preliminary data.</text>
</comment>
<evidence type="ECO:0000313" key="9">
    <source>
        <dbReference type="EMBL" id="NMP24587.1"/>
    </source>
</evidence>
<dbReference type="GO" id="GO:0015648">
    <property type="term" value="F:lipid-linked peptidoglycan transporter activity"/>
    <property type="evidence" value="ECO:0007669"/>
    <property type="project" value="TreeGrafter"/>
</dbReference>
<evidence type="ECO:0000256" key="4">
    <source>
        <dbReference type="ARBA" id="ARBA00022960"/>
    </source>
</evidence>
<dbReference type="AlphaFoldDB" id="A0A7Y0Q4F9"/>
<evidence type="ECO:0000313" key="10">
    <source>
        <dbReference type="Proteomes" id="UP000533476"/>
    </source>
</evidence>
<sequence>MPFRGGQAASSLRRNFGSVAGGTLLLSGAGLISKILGFFRQWLMAALFGVSAATDSWLVASIIPSLLFEIMGGTFGMVMVPLLAGRSDDADTGAPSSLFLDEVYSWTLVIGAFLTGLLELMAPAIVHVIAPGFQFRYPLTVLLLRIMVPAGFFLVLGNFINGILQSQRVYHTVAITPALINAVRIATMVTLGIRWHIVGVAIGFVAANAAQLAYLVPALERHNIHLHWRLTGSHPWTRQYLKLAVPTFLSHMVQIGGTVVDRIFASTLAVGRIAAMNFSQVLAQMPLTLGLTPFMTTIYAELSHAFNQTGSSREFREWAQHAYEVVLVIMGPFTLGLVFWRLPLVALLYEHGRFNHSAALLTSRLVLFWALSLPGEGLGIVGARILLAQRHTRSASIAGVIAMASNVVGDFLLVRPLGAEGLVIATGLAGWVRVAVQTGWLIKWR</sequence>
<dbReference type="GO" id="GO:0034204">
    <property type="term" value="P:lipid translocation"/>
    <property type="evidence" value="ECO:0007669"/>
    <property type="project" value="TreeGrafter"/>
</dbReference>
<name>A0A7Y0Q4F9_9FIRM</name>
<feature type="transmembrane region" description="Helical" evidence="8">
    <location>
        <begin position="322"/>
        <end position="346"/>
    </location>
</feature>
<evidence type="ECO:0000256" key="2">
    <source>
        <dbReference type="ARBA" id="ARBA00022475"/>
    </source>
</evidence>
<evidence type="ECO:0000256" key="8">
    <source>
        <dbReference type="SAM" id="Phobius"/>
    </source>
</evidence>
<dbReference type="Pfam" id="PF03023">
    <property type="entry name" value="MurJ"/>
    <property type="match status" value="1"/>
</dbReference>
<gene>
    <name evidence="9" type="ORF">HIJ39_19935</name>
</gene>
<dbReference type="InterPro" id="IPR004268">
    <property type="entry name" value="MurJ"/>
</dbReference>
<feature type="transmembrane region" description="Helical" evidence="8">
    <location>
        <begin position="394"/>
        <end position="415"/>
    </location>
</feature>
<evidence type="ECO:0000256" key="6">
    <source>
        <dbReference type="ARBA" id="ARBA00022989"/>
    </source>
</evidence>
<evidence type="ECO:0000256" key="7">
    <source>
        <dbReference type="ARBA" id="ARBA00023136"/>
    </source>
</evidence>
<dbReference type="RefSeq" id="WP_169102797.1">
    <property type="nucleotide sequence ID" value="NZ_JABBVZ010000126.1"/>
</dbReference>
<reference evidence="9 10" key="1">
    <citation type="submission" date="2020-04" db="EMBL/GenBank/DDBJ databases">
        <authorList>
            <person name="Zhang R."/>
            <person name="Schippers A."/>
        </authorList>
    </citation>
    <scope>NUCLEOTIDE SEQUENCE [LARGE SCALE GENOMIC DNA]</scope>
    <source>
        <strain evidence="9 10">DSM 109850</strain>
    </source>
</reference>
<dbReference type="GO" id="GO:0005886">
    <property type="term" value="C:plasma membrane"/>
    <property type="evidence" value="ECO:0007669"/>
    <property type="project" value="UniProtKB-SubCell"/>
</dbReference>
<evidence type="ECO:0000256" key="1">
    <source>
        <dbReference type="ARBA" id="ARBA00004651"/>
    </source>
</evidence>
<evidence type="ECO:0000256" key="3">
    <source>
        <dbReference type="ARBA" id="ARBA00022692"/>
    </source>
</evidence>
<keyword evidence="3 8" id="KW-0812">Transmembrane</keyword>
<feature type="transmembrane region" description="Helical" evidence="8">
    <location>
        <begin position="421"/>
        <end position="442"/>
    </location>
</feature>
<dbReference type="GO" id="GO:0008360">
    <property type="term" value="P:regulation of cell shape"/>
    <property type="evidence" value="ECO:0007669"/>
    <property type="project" value="UniProtKB-KW"/>
</dbReference>
<feature type="transmembrane region" description="Helical" evidence="8">
    <location>
        <begin position="142"/>
        <end position="160"/>
    </location>
</feature>
<keyword evidence="10" id="KW-1185">Reference proteome</keyword>
<keyword evidence="4" id="KW-0133">Cell shape</keyword>
<feature type="transmembrane region" description="Helical" evidence="8">
    <location>
        <begin position="66"/>
        <end position="84"/>
    </location>
</feature>